<keyword evidence="1 3" id="KW-0238">DNA-binding</keyword>
<sequence>MKIGQAADELGVATHVLRHWEDEGVVVPGRSATGHRLYAAEHLARCRIVLSCQGAGMSLAEIRSVLHRGDAGRADVIGARISAIRAQRASLDSAEKFLLHVRQCRHDLMTRCSECSEYAGERRGNLAK</sequence>
<dbReference type="GO" id="GO:0003700">
    <property type="term" value="F:DNA-binding transcription factor activity"/>
    <property type="evidence" value="ECO:0007669"/>
    <property type="project" value="InterPro"/>
</dbReference>
<proteinExistence type="predicted"/>
<dbReference type="PROSITE" id="PS50937">
    <property type="entry name" value="HTH_MERR_2"/>
    <property type="match status" value="1"/>
</dbReference>
<dbReference type="Pfam" id="PF13411">
    <property type="entry name" value="MerR_1"/>
    <property type="match status" value="1"/>
</dbReference>
<dbReference type="GO" id="GO:0003677">
    <property type="term" value="F:DNA binding"/>
    <property type="evidence" value="ECO:0007669"/>
    <property type="project" value="UniProtKB-KW"/>
</dbReference>
<dbReference type="Proteomes" id="UP000199700">
    <property type="component" value="Chromosome"/>
</dbReference>
<dbReference type="PROSITE" id="PS00552">
    <property type="entry name" value="HTH_MERR_1"/>
    <property type="match status" value="1"/>
</dbReference>
<dbReference type="PANTHER" id="PTHR30204">
    <property type="entry name" value="REDOX-CYCLING DRUG-SENSING TRANSCRIPTIONAL ACTIVATOR SOXR"/>
    <property type="match status" value="1"/>
</dbReference>
<accession>A0A1H1V4R4</accession>
<dbReference type="PANTHER" id="PTHR30204:SF93">
    <property type="entry name" value="HTH MERR-TYPE DOMAIN-CONTAINING PROTEIN"/>
    <property type="match status" value="1"/>
</dbReference>
<evidence type="ECO:0000256" key="1">
    <source>
        <dbReference type="ARBA" id="ARBA00023125"/>
    </source>
</evidence>
<dbReference type="STRING" id="629680.SAMN04489751_2893"/>
<dbReference type="InterPro" id="IPR000551">
    <property type="entry name" value="MerR-type_HTH_dom"/>
</dbReference>
<keyword evidence="4" id="KW-1185">Reference proteome</keyword>
<name>A0A1H1V4R4_BRESA</name>
<dbReference type="OrthoDB" id="9802039at2"/>
<feature type="domain" description="HTH merR-type" evidence="2">
    <location>
        <begin position="1"/>
        <end position="68"/>
    </location>
</feature>
<organism evidence="3 4">
    <name type="scientific">Brevibacterium sandarakinum</name>
    <dbReference type="NCBI Taxonomy" id="629680"/>
    <lineage>
        <taxon>Bacteria</taxon>
        <taxon>Bacillati</taxon>
        <taxon>Actinomycetota</taxon>
        <taxon>Actinomycetes</taxon>
        <taxon>Micrococcales</taxon>
        <taxon>Brevibacteriaceae</taxon>
        <taxon>Brevibacterium</taxon>
    </lineage>
</organism>
<dbReference type="SMART" id="SM00422">
    <property type="entry name" value="HTH_MERR"/>
    <property type="match status" value="1"/>
</dbReference>
<dbReference type="AlphaFoldDB" id="A0A1H1V4R4"/>
<dbReference type="SUPFAM" id="SSF46955">
    <property type="entry name" value="Putative DNA-binding domain"/>
    <property type="match status" value="1"/>
</dbReference>
<protein>
    <submittedName>
        <fullName evidence="3">DNA-binding transcriptional regulator, MerR family</fullName>
    </submittedName>
</protein>
<evidence type="ECO:0000313" key="4">
    <source>
        <dbReference type="Proteomes" id="UP000199700"/>
    </source>
</evidence>
<dbReference type="CDD" id="cd00592">
    <property type="entry name" value="HTH_MerR-like"/>
    <property type="match status" value="1"/>
</dbReference>
<evidence type="ECO:0000259" key="2">
    <source>
        <dbReference type="PROSITE" id="PS50937"/>
    </source>
</evidence>
<evidence type="ECO:0000313" key="3">
    <source>
        <dbReference type="EMBL" id="SDS79737.1"/>
    </source>
</evidence>
<dbReference type="InterPro" id="IPR009061">
    <property type="entry name" value="DNA-bd_dom_put_sf"/>
</dbReference>
<dbReference type="Gene3D" id="1.10.1660.10">
    <property type="match status" value="1"/>
</dbReference>
<reference evidence="3" key="1">
    <citation type="submission" date="2016-10" db="EMBL/GenBank/DDBJ databases">
        <authorList>
            <person name="Varghese N."/>
            <person name="Submissions S."/>
        </authorList>
    </citation>
    <scope>NUCLEOTIDE SEQUENCE [LARGE SCALE GENOMIC DNA]</scope>
    <source>
        <strain evidence="3">DSM 22082</strain>
    </source>
</reference>
<dbReference type="EMBL" id="LT629739">
    <property type="protein sequence ID" value="SDS79737.1"/>
    <property type="molecule type" value="Genomic_DNA"/>
</dbReference>
<gene>
    <name evidence="3" type="ORF">SAMN04489751_2893</name>
</gene>
<dbReference type="RefSeq" id="WP_092106593.1">
    <property type="nucleotide sequence ID" value="NZ_LT629739.1"/>
</dbReference>
<dbReference type="InterPro" id="IPR047057">
    <property type="entry name" value="MerR_fam"/>
</dbReference>